<dbReference type="Pfam" id="PF03690">
    <property type="entry name" value="MYG1_exonuc"/>
    <property type="match status" value="1"/>
</dbReference>
<reference evidence="1 2" key="1">
    <citation type="submission" date="2018-03" db="EMBL/GenBank/DDBJ databases">
        <title>Genomic Encyclopedia of Archaeal and Bacterial Type Strains, Phase II (KMG-II): from individual species to whole genera.</title>
        <authorList>
            <person name="Goeker M."/>
        </authorList>
    </citation>
    <scope>NUCLEOTIDE SEQUENCE [LARGE SCALE GENOMIC DNA]</scope>
    <source>
        <strain evidence="1 2">DSM 100346</strain>
    </source>
</reference>
<gene>
    <name evidence="1" type="ORF">CLV98_1237</name>
</gene>
<dbReference type="RefSeq" id="WP_109678168.1">
    <property type="nucleotide sequence ID" value="NZ_QGDT01000023.1"/>
</dbReference>
<proteinExistence type="predicted"/>
<comment type="caution">
    <text evidence="1">The sequence shown here is derived from an EMBL/GenBank/DDBJ whole genome shotgun (WGS) entry which is preliminary data.</text>
</comment>
<evidence type="ECO:0000313" key="1">
    <source>
        <dbReference type="EMBL" id="PWJ53394.1"/>
    </source>
</evidence>
<dbReference type="OrthoDB" id="183622at2"/>
<dbReference type="Proteomes" id="UP000245880">
    <property type="component" value="Unassembled WGS sequence"/>
</dbReference>
<organism evidence="1 2">
    <name type="scientific">Dyadobacter jejuensis</name>
    <dbReference type="NCBI Taxonomy" id="1082580"/>
    <lineage>
        <taxon>Bacteria</taxon>
        <taxon>Pseudomonadati</taxon>
        <taxon>Bacteroidota</taxon>
        <taxon>Cytophagia</taxon>
        <taxon>Cytophagales</taxon>
        <taxon>Spirosomataceae</taxon>
        <taxon>Dyadobacter</taxon>
    </lineage>
</organism>
<dbReference type="InterPro" id="IPR003226">
    <property type="entry name" value="MYG1_exonuclease"/>
</dbReference>
<name>A0A316A962_9BACT</name>
<dbReference type="EMBL" id="QGDT01000023">
    <property type="protein sequence ID" value="PWJ53394.1"/>
    <property type="molecule type" value="Genomic_DNA"/>
</dbReference>
<protein>
    <submittedName>
        <fullName evidence="1">Uncharacterized UPF0160 family protein</fullName>
    </submittedName>
</protein>
<keyword evidence="2" id="KW-1185">Reference proteome</keyword>
<dbReference type="AlphaFoldDB" id="A0A316A962"/>
<evidence type="ECO:0000313" key="2">
    <source>
        <dbReference type="Proteomes" id="UP000245880"/>
    </source>
</evidence>
<accession>A0A316A962</accession>
<sequence length="253" mass="28338">MTNNNTPAKIITHAGTFHADEVLAVAITNYVYGGEIPIERVFKVSPEDMENSSVFVYDIAGEYNPAIGNFDHHQDGNMDATNMLILNYLEPKLGCALVSRLKNNLFKQVSDIDRGIVANYPNSFNSIIRNYNNMPDGFYTALHIAESILLAYIKTAEKSIEGEKVWLTFLKFDGVAIDDSGTIIPEWRDLAEKDNVFFLVSPNVRGGFQIISRNPEAIPIPKDSRQTFRHNSGFMAVYSNKEDAVNHAKELSQ</sequence>